<evidence type="ECO:0000313" key="1">
    <source>
        <dbReference type="EMBL" id="NJB67526.1"/>
    </source>
</evidence>
<dbReference type="Proteomes" id="UP000580856">
    <property type="component" value="Unassembled WGS sequence"/>
</dbReference>
<keyword evidence="2" id="KW-1185">Reference proteome</keyword>
<proteinExistence type="predicted"/>
<gene>
    <name evidence="1" type="ORF">GGQ74_001166</name>
</gene>
<comment type="caution">
    <text evidence="1">The sequence shown here is derived from an EMBL/GenBank/DDBJ whole genome shotgun (WGS) entry which is preliminary data.</text>
</comment>
<dbReference type="Pfam" id="PF14076">
    <property type="entry name" value="DUF4258"/>
    <property type="match status" value="1"/>
</dbReference>
<organism evidence="1 2">
    <name type="scientific">Desulfobaculum xiamenense</name>
    <dbReference type="NCBI Taxonomy" id="995050"/>
    <lineage>
        <taxon>Bacteria</taxon>
        <taxon>Pseudomonadati</taxon>
        <taxon>Thermodesulfobacteriota</taxon>
        <taxon>Desulfovibrionia</taxon>
        <taxon>Desulfovibrionales</taxon>
        <taxon>Desulfovibrionaceae</taxon>
        <taxon>Desulfobaculum</taxon>
    </lineage>
</organism>
<protein>
    <recommendedName>
        <fullName evidence="3">DUF4258 domain-containing protein</fullName>
    </recommendedName>
</protein>
<dbReference type="EMBL" id="JAATJA010000001">
    <property type="protein sequence ID" value="NJB67526.1"/>
    <property type="molecule type" value="Genomic_DNA"/>
</dbReference>
<accession>A0A846QFG2</accession>
<sequence length="77" mass="8757">MIVWMSDHARERMRERGITRQQVGNVLSRGRGYPQRGGRFLYRLGDMNVIISRAGVVVTAWCGVERGGGPQTKGRRR</sequence>
<evidence type="ECO:0000313" key="2">
    <source>
        <dbReference type="Proteomes" id="UP000580856"/>
    </source>
</evidence>
<reference evidence="1 2" key="1">
    <citation type="submission" date="2020-03" db="EMBL/GenBank/DDBJ databases">
        <title>Genomic Encyclopedia of Type Strains, Phase IV (KMG-IV): sequencing the most valuable type-strain genomes for metagenomic binning, comparative biology and taxonomic classification.</title>
        <authorList>
            <person name="Goeker M."/>
        </authorList>
    </citation>
    <scope>NUCLEOTIDE SEQUENCE [LARGE SCALE GENOMIC DNA]</scope>
    <source>
        <strain evidence="1 2">DSM 24233</strain>
    </source>
</reference>
<evidence type="ECO:0008006" key="3">
    <source>
        <dbReference type="Google" id="ProtNLM"/>
    </source>
</evidence>
<dbReference type="RefSeq" id="WP_167940575.1">
    <property type="nucleotide sequence ID" value="NZ_JAATJA010000001.1"/>
</dbReference>
<dbReference type="InterPro" id="IPR025354">
    <property type="entry name" value="DUF4258"/>
</dbReference>
<name>A0A846QFG2_9BACT</name>
<dbReference type="AlphaFoldDB" id="A0A846QFG2"/>